<dbReference type="InterPro" id="IPR022310">
    <property type="entry name" value="NAD/GMP_synthase"/>
</dbReference>
<dbReference type="NCBIfam" id="TIGR00552">
    <property type="entry name" value="nadE"/>
    <property type="match status" value="1"/>
</dbReference>
<dbReference type="GO" id="GO:0005524">
    <property type="term" value="F:ATP binding"/>
    <property type="evidence" value="ECO:0007669"/>
    <property type="project" value="UniProtKB-UniRule"/>
</dbReference>
<dbReference type="CDD" id="cd07570">
    <property type="entry name" value="GAT_Gln-NAD-synth"/>
    <property type="match status" value="1"/>
</dbReference>
<dbReference type="GO" id="GO:0004359">
    <property type="term" value="F:glutaminase activity"/>
    <property type="evidence" value="ECO:0007669"/>
    <property type="project" value="EnsemblFungi"/>
</dbReference>
<dbReference type="GO" id="GO:0034354">
    <property type="term" value="P:'de novo' NAD+ biosynthetic process from L-tryptophan"/>
    <property type="evidence" value="ECO:0007669"/>
    <property type="project" value="EnsemblFungi"/>
</dbReference>
<protein>
    <recommendedName>
        <fullName evidence="8">Glutamine-dependent NAD(+) synthetase</fullName>
        <ecNumber evidence="8">6.3.5.1</ecNumber>
    </recommendedName>
    <alternativeName>
        <fullName evidence="8">NAD(+) synthase [glutamine-hydrolyzing]</fullName>
    </alternativeName>
</protein>
<evidence type="ECO:0000256" key="5">
    <source>
        <dbReference type="ARBA" id="ARBA00022840"/>
    </source>
</evidence>
<evidence type="ECO:0000256" key="8">
    <source>
        <dbReference type="PIRNR" id="PIRNR006630"/>
    </source>
</evidence>
<dbReference type="Pfam" id="PF02540">
    <property type="entry name" value="NAD_synthase"/>
    <property type="match status" value="1"/>
</dbReference>
<dbReference type="SUPFAM" id="SSF52402">
    <property type="entry name" value="Adenine nucleotide alpha hydrolases-like"/>
    <property type="match status" value="1"/>
</dbReference>
<dbReference type="AlphaFoldDB" id="A0A072PP99"/>
<evidence type="ECO:0000313" key="10">
    <source>
        <dbReference type="EMBL" id="KEF61711.1"/>
    </source>
</evidence>
<comment type="catalytic activity">
    <reaction evidence="7 8">
        <text>deamido-NAD(+) + L-glutamine + ATP + H2O = L-glutamate + AMP + diphosphate + NAD(+) + H(+)</text>
        <dbReference type="Rhea" id="RHEA:24384"/>
        <dbReference type="ChEBI" id="CHEBI:15377"/>
        <dbReference type="ChEBI" id="CHEBI:15378"/>
        <dbReference type="ChEBI" id="CHEBI:29985"/>
        <dbReference type="ChEBI" id="CHEBI:30616"/>
        <dbReference type="ChEBI" id="CHEBI:33019"/>
        <dbReference type="ChEBI" id="CHEBI:57540"/>
        <dbReference type="ChEBI" id="CHEBI:58359"/>
        <dbReference type="ChEBI" id="CHEBI:58437"/>
        <dbReference type="ChEBI" id="CHEBI:456215"/>
        <dbReference type="EC" id="6.3.5.1"/>
    </reaction>
</comment>
<evidence type="ECO:0000256" key="3">
    <source>
        <dbReference type="ARBA" id="ARBA00022598"/>
    </source>
</evidence>
<dbReference type="InterPro" id="IPR014445">
    <property type="entry name" value="Gln-dep_NAD_synthase"/>
</dbReference>
<evidence type="ECO:0000313" key="11">
    <source>
        <dbReference type="Proteomes" id="UP000027920"/>
    </source>
</evidence>
<dbReference type="InterPro" id="IPR003694">
    <property type="entry name" value="NAD_synthase"/>
</dbReference>
<feature type="domain" description="CN hydrolase" evidence="9">
    <location>
        <begin position="4"/>
        <end position="275"/>
    </location>
</feature>
<proteinExistence type="inferred from homology"/>
<dbReference type="GO" id="GO:0003952">
    <property type="term" value="F:NAD+ synthase (glutamine-hydrolyzing) activity"/>
    <property type="evidence" value="ECO:0007669"/>
    <property type="project" value="UniProtKB-UniRule"/>
</dbReference>
<dbReference type="InterPro" id="IPR014729">
    <property type="entry name" value="Rossmann-like_a/b/a_fold"/>
</dbReference>
<dbReference type="Pfam" id="PF00795">
    <property type="entry name" value="CN_hydrolase"/>
    <property type="match status" value="1"/>
</dbReference>
<dbReference type="PANTHER" id="PTHR23090">
    <property type="entry name" value="NH 3 /GLUTAMINE-DEPENDENT NAD + SYNTHETASE"/>
    <property type="match status" value="1"/>
</dbReference>
<dbReference type="VEuPathDB" id="FungiDB:A1O9_03280"/>
<organism evidence="10 11">
    <name type="scientific">Exophiala aquamarina CBS 119918</name>
    <dbReference type="NCBI Taxonomy" id="1182545"/>
    <lineage>
        <taxon>Eukaryota</taxon>
        <taxon>Fungi</taxon>
        <taxon>Dikarya</taxon>
        <taxon>Ascomycota</taxon>
        <taxon>Pezizomycotina</taxon>
        <taxon>Eurotiomycetes</taxon>
        <taxon>Chaetothyriomycetidae</taxon>
        <taxon>Chaetothyriales</taxon>
        <taxon>Herpotrichiellaceae</taxon>
        <taxon>Exophiala</taxon>
    </lineage>
</organism>
<keyword evidence="6 8" id="KW-0520">NAD</keyword>
<dbReference type="CDD" id="cd00553">
    <property type="entry name" value="NAD_synthase"/>
    <property type="match status" value="1"/>
</dbReference>
<evidence type="ECO:0000259" key="9">
    <source>
        <dbReference type="PROSITE" id="PS50263"/>
    </source>
</evidence>
<dbReference type="STRING" id="1182545.A0A072PP99"/>
<dbReference type="GeneID" id="25278217"/>
<accession>A0A072PP99</accession>
<keyword evidence="3 8" id="KW-0436">Ligase</keyword>
<evidence type="ECO:0000256" key="7">
    <source>
        <dbReference type="ARBA" id="ARBA00052340"/>
    </source>
</evidence>
<comment type="pathway">
    <text evidence="1 8">Cofactor biosynthesis; NAD(+) biosynthesis; NAD(+) from deamido-NAD(+) (L-Gln route): step 1/1.</text>
</comment>
<dbReference type="EC" id="6.3.5.1" evidence="8"/>
<dbReference type="Gene3D" id="3.60.110.10">
    <property type="entry name" value="Carbon-nitrogen hydrolase"/>
    <property type="match status" value="1"/>
</dbReference>
<dbReference type="InterPro" id="IPR003010">
    <property type="entry name" value="C-N_Hydrolase"/>
</dbReference>
<evidence type="ECO:0000256" key="6">
    <source>
        <dbReference type="ARBA" id="ARBA00023027"/>
    </source>
</evidence>
<dbReference type="Proteomes" id="UP000027920">
    <property type="component" value="Unassembled WGS sequence"/>
</dbReference>
<keyword evidence="11" id="KW-1185">Reference proteome</keyword>
<comment type="caution">
    <text evidence="10">The sequence shown here is derived from an EMBL/GenBank/DDBJ whole genome shotgun (WGS) entry which is preliminary data.</text>
</comment>
<dbReference type="UniPathway" id="UPA00253">
    <property type="reaction ID" value="UER00334"/>
</dbReference>
<dbReference type="EMBL" id="AMGV01000002">
    <property type="protein sequence ID" value="KEF61711.1"/>
    <property type="molecule type" value="Genomic_DNA"/>
</dbReference>
<comment type="similarity">
    <text evidence="2 8">In the C-terminal section; belongs to the NAD synthetase family.</text>
</comment>
<evidence type="ECO:0000256" key="4">
    <source>
        <dbReference type="ARBA" id="ARBA00022741"/>
    </source>
</evidence>
<dbReference type="RefSeq" id="XP_013264301.1">
    <property type="nucleotide sequence ID" value="XM_013408847.1"/>
</dbReference>
<keyword evidence="5 8" id="KW-0067">ATP-binding</keyword>
<dbReference type="Gene3D" id="3.40.50.620">
    <property type="entry name" value="HUPs"/>
    <property type="match status" value="1"/>
</dbReference>
<keyword evidence="4 8" id="KW-0547">Nucleotide-binding</keyword>
<dbReference type="OrthoDB" id="2020662at2759"/>
<sequence>MTFITVASATLPSVPLDFQGNLQRILESIRLAKSKGARLRTGPELEIPGYGCLDHHLEGDTFFHSWEVVAQILNDPATKDMLIDVGMGVRHRNVRYNCRILLTYQKIFFIRPKMSLANDGLYREARHFTAWVKPRTVETYYLEQVIRNITGQKTVPIGDAVLSTIDTSVGCETCEELFTPLNPSTNMGLNGVEVIVNSSASHAELRKLSTRLALIQNCTRKLGGVYIYANATGIDGEARMMYDGSSMILSNGRVMNQSTQFSLKPVEVITATIDLEEVRSYRSSISRNVQGAAQPEYPRIECDLSLSYSSDDILLSDTLKLSREISLKILDPMEEIYRAEAAFLWQYLTRANAAGYFLALSGGLDSATVALFIFGMAKVVLQHINAGDSTVLADLRRVTGEPNLTVKTPQEIVKRLLHTSYMATQHSANHTRSRSKRLSEKIGAYHSDINIDATVEAHEKIVEQALNFKPRFRVEGGSAAENLAKQNIQARNRMVIAYEASETFNTTARKLPRAGASLLVVSSGNVDEALRGYLTKYDCSSGDIAPLGSISKSDAKAFLAWAREKWDLPIITEFIDARPSAELTPLSAGEQDDESESEMGMTYDELSTFGVLRKVEKLGPWSCYLRLLVEWRDRPGFGPQEVATKVQRFFRYYALNRHKSTVLTPSVHMSAYNPDDNRHDLRPFLYIIDWPWQFNKIRNHANALVERLAAEGSRK</sequence>
<reference evidence="10 11" key="1">
    <citation type="submission" date="2013-03" db="EMBL/GenBank/DDBJ databases">
        <title>The Genome Sequence of Exophiala aquamarina CBS 119918.</title>
        <authorList>
            <consortium name="The Broad Institute Genomics Platform"/>
            <person name="Cuomo C."/>
            <person name="de Hoog S."/>
            <person name="Gorbushina A."/>
            <person name="Walker B."/>
            <person name="Young S.K."/>
            <person name="Zeng Q."/>
            <person name="Gargeya S."/>
            <person name="Fitzgerald M."/>
            <person name="Haas B."/>
            <person name="Abouelleil A."/>
            <person name="Allen A.W."/>
            <person name="Alvarado L."/>
            <person name="Arachchi H.M."/>
            <person name="Berlin A.M."/>
            <person name="Chapman S.B."/>
            <person name="Gainer-Dewar J."/>
            <person name="Goldberg J."/>
            <person name="Griggs A."/>
            <person name="Gujja S."/>
            <person name="Hansen M."/>
            <person name="Howarth C."/>
            <person name="Imamovic A."/>
            <person name="Ireland A."/>
            <person name="Larimer J."/>
            <person name="McCowan C."/>
            <person name="Murphy C."/>
            <person name="Pearson M."/>
            <person name="Poon T.W."/>
            <person name="Priest M."/>
            <person name="Roberts A."/>
            <person name="Saif S."/>
            <person name="Shea T."/>
            <person name="Sisk P."/>
            <person name="Sykes S."/>
            <person name="Wortman J."/>
            <person name="Nusbaum C."/>
            <person name="Birren B."/>
        </authorList>
    </citation>
    <scope>NUCLEOTIDE SEQUENCE [LARGE SCALE GENOMIC DNA]</scope>
    <source>
        <strain evidence="10 11">CBS 119918</strain>
    </source>
</reference>
<dbReference type="HOGENOM" id="CLU_011884_2_0_1"/>
<dbReference type="PIRSF" id="PIRSF006630">
    <property type="entry name" value="NADS_GAT"/>
    <property type="match status" value="1"/>
</dbReference>
<evidence type="ECO:0000256" key="1">
    <source>
        <dbReference type="ARBA" id="ARBA00005188"/>
    </source>
</evidence>
<dbReference type="FunFam" id="3.60.110.10:FF:000003">
    <property type="entry name" value="Glutamine-dependent NAD(+) synthetase"/>
    <property type="match status" value="1"/>
</dbReference>
<dbReference type="GO" id="GO:0005737">
    <property type="term" value="C:cytoplasm"/>
    <property type="evidence" value="ECO:0007669"/>
    <property type="project" value="EnsemblFungi"/>
</dbReference>
<dbReference type="PANTHER" id="PTHR23090:SF9">
    <property type="entry name" value="GLUTAMINE-DEPENDENT NAD(+) SYNTHETASE"/>
    <property type="match status" value="1"/>
</dbReference>
<dbReference type="PROSITE" id="PS50263">
    <property type="entry name" value="CN_HYDROLASE"/>
    <property type="match status" value="1"/>
</dbReference>
<dbReference type="SUPFAM" id="SSF56317">
    <property type="entry name" value="Carbon-nitrogen hydrolase"/>
    <property type="match status" value="1"/>
</dbReference>
<name>A0A072PP99_9EURO</name>
<dbReference type="InterPro" id="IPR036526">
    <property type="entry name" value="C-N_Hydrolase_sf"/>
</dbReference>
<gene>
    <name evidence="10" type="ORF">A1O9_03280</name>
</gene>
<evidence type="ECO:0000256" key="2">
    <source>
        <dbReference type="ARBA" id="ARBA00007145"/>
    </source>
</evidence>
<dbReference type="HAMAP" id="MF_02090">
    <property type="entry name" value="NadE_glutamine_dep"/>
    <property type="match status" value="1"/>
</dbReference>
<dbReference type="GO" id="GO:0005634">
    <property type="term" value="C:nucleus"/>
    <property type="evidence" value="ECO:0007669"/>
    <property type="project" value="EnsemblFungi"/>
</dbReference>
<dbReference type="FunFam" id="3.40.50.620:FF:000036">
    <property type="entry name" value="Glutamine-dependent NAD(+) synthetase"/>
    <property type="match status" value="1"/>
</dbReference>